<dbReference type="SUPFAM" id="SSF54980">
    <property type="entry name" value="EF-G C-terminal domain-like"/>
    <property type="match status" value="2"/>
</dbReference>
<dbReference type="Gene3D" id="3.30.70.870">
    <property type="entry name" value="Elongation Factor G (Translational Gtpase), domain 3"/>
    <property type="match status" value="1"/>
</dbReference>
<sequence>MLRNIFSKKFAIFIKKNSVVNSNFCRSFSHSTHFRQTQENTQTSLNYENLNEKVKKLRNVAIIAHVDHGKTTLVDQMLKQTGTLGETAKVVSMDNNDLEKERGITIFSKNTSGHADFGGEVERVLSMVDGVCLVVDATEGPMTQTKFVLSKALALNLNPLVIMNKVDRESSRVDHVDNDLLDLFMSLDASEQQMEYPIIYTSAKEGWAVKDLKNEKRESMIPLLDAIIEQVPPPLVDRDNKPFSMLVTQLESNKFLGKMYLGKIESGTLKINDTIHAIDTDGKIISKGKCTKIFLRRGFDHISINEAGAGDIVSIAGISDSFVNHTICNPSVKQPLKHVPIDEPTIAMQFFVNDSPLQGEEGKLLTSQVLRDRLLKETETNVALQVKISDDSFEVKGRGELQMGVLTETMRREGFELSITAPRVIYKDGGIDEATKKRIILEPIEEVTATVTHEMAGGVIQSLTKRKGEMISYGDDAGGTLAKLIFKIPTRGLLGYPAEFKNTTRGEGTLNHILLGYEPFKGLIEKERSGSIISTASGLTTSYALQAIEARGKLFVGPNTKVYPGMIIGEHSKEIDLEVNPVKAKQLTNVRASGKEDAVRLIPPIINPLEKLLSYIQEDEVIEVTPSNIRTRKKILDSTKRKSQSKKNYLDTITFE</sequence>
<feature type="domain" description="Tr-type G" evidence="3">
    <location>
        <begin position="55"/>
        <end position="235"/>
    </location>
</feature>
<dbReference type="Gene3D" id="3.30.70.240">
    <property type="match status" value="1"/>
</dbReference>
<proteinExistence type="predicted"/>
<dbReference type="InterPro" id="IPR005225">
    <property type="entry name" value="Small_GTP-bd"/>
</dbReference>
<dbReference type="Pfam" id="PF00009">
    <property type="entry name" value="GTP_EFTU"/>
    <property type="match status" value="1"/>
</dbReference>
<protein>
    <recommendedName>
        <fullName evidence="3">Tr-type G domain-containing protein</fullName>
    </recommendedName>
</protein>
<dbReference type="SUPFAM" id="SSF52540">
    <property type="entry name" value="P-loop containing nucleoside triphosphate hydrolases"/>
    <property type="match status" value="1"/>
</dbReference>
<dbReference type="Gene3D" id="3.40.50.300">
    <property type="entry name" value="P-loop containing nucleotide triphosphate hydrolases"/>
    <property type="match status" value="1"/>
</dbReference>
<dbReference type="InterPro" id="IPR000640">
    <property type="entry name" value="EFG_V-like"/>
</dbReference>
<dbReference type="Pfam" id="PF21018">
    <property type="entry name" value="BipA_C"/>
    <property type="match status" value="1"/>
</dbReference>
<dbReference type="Pfam" id="PF00679">
    <property type="entry name" value="EFG_C"/>
    <property type="match status" value="1"/>
</dbReference>
<keyword evidence="1" id="KW-0547">Nucleotide-binding</keyword>
<dbReference type="InterPro" id="IPR048876">
    <property type="entry name" value="BipA_C"/>
</dbReference>
<dbReference type="InterPro" id="IPR035651">
    <property type="entry name" value="BipA_V"/>
</dbReference>
<keyword evidence="2" id="KW-0342">GTP-binding</keyword>
<dbReference type="Gene3D" id="2.40.30.10">
    <property type="entry name" value="Translation factors"/>
    <property type="match status" value="1"/>
</dbReference>
<dbReference type="SUPFAM" id="SSF50447">
    <property type="entry name" value="Translation proteins"/>
    <property type="match status" value="1"/>
</dbReference>
<organism evidence="4 5">
    <name type="scientific">Clydaea vesicula</name>
    <dbReference type="NCBI Taxonomy" id="447962"/>
    <lineage>
        <taxon>Eukaryota</taxon>
        <taxon>Fungi</taxon>
        <taxon>Fungi incertae sedis</taxon>
        <taxon>Chytridiomycota</taxon>
        <taxon>Chytridiomycota incertae sedis</taxon>
        <taxon>Chytridiomycetes</taxon>
        <taxon>Lobulomycetales</taxon>
        <taxon>Lobulomycetaceae</taxon>
        <taxon>Clydaea</taxon>
    </lineage>
</organism>
<dbReference type="CDD" id="cd03691">
    <property type="entry name" value="BipA_TypA_II"/>
    <property type="match status" value="1"/>
</dbReference>
<dbReference type="Gene3D" id="2.40.50.250">
    <property type="entry name" value="bipa protein"/>
    <property type="match status" value="1"/>
</dbReference>
<dbReference type="GO" id="GO:0005525">
    <property type="term" value="F:GTP binding"/>
    <property type="evidence" value="ECO:0007669"/>
    <property type="project" value="UniProtKB-KW"/>
</dbReference>
<dbReference type="Pfam" id="PF22042">
    <property type="entry name" value="EF-G_D2"/>
    <property type="match status" value="1"/>
</dbReference>
<dbReference type="EMBL" id="JADGJW010000046">
    <property type="protein sequence ID" value="KAJ3226017.1"/>
    <property type="molecule type" value="Genomic_DNA"/>
</dbReference>
<dbReference type="GO" id="GO:0003924">
    <property type="term" value="F:GTPase activity"/>
    <property type="evidence" value="ECO:0007669"/>
    <property type="project" value="InterPro"/>
</dbReference>
<dbReference type="NCBIfam" id="TIGR00231">
    <property type="entry name" value="small_GTP"/>
    <property type="match status" value="1"/>
</dbReference>
<evidence type="ECO:0000313" key="5">
    <source>
        <dbReference type="Proteomes" id="UP001211065"/>
    </source>
</evidence>
<dbReference type="InterPro" id="IPR047042">
    <property type="entry name" value="BipA_II"/>
</dbReference>
<dbReference type="PANTHER" id="PTHR42908">
    <property type="entry name" value="TRANSLATION ELONGATION FACTOR-RELATED"/>
    <property type="match status" value="1"/>
</dbReference>
<dbReference type="InterPro" id="IPR027417">
    <property type="entry name" value="P-loop_NTPase"/>
</dbReference>
<dbReference type="GO" id="GO:0005829">
    <property type="term" value="C:cytosol"/>
    <property type="evidence" value="ECO:0007669"/>
    <property type="project" value="TreeGrafter"/>
</dbReference>
<keyword evidence="5" id="KW-1185">Reference proteome</keyword>
<dbReference type="SMART" id="SM00838">
    <property type="entry name" value="EFG_C"/>
    <property type="match status" value="1"/>
</dbReference>
<dbReference type="FunFam" id="2.40.50.250:FF:000001">
    <property type="entry name" value="GTP-binding protein TypA"/>
    <property type="match status" value="1"/>
</dbReference>
<evidence type="ECO:0000256" key="2">
    <source>
        <dbReference type="ARBA" id="ARBA00023134"/>
    </source>
</evidence>
<evidence type="ECO:0000313" key="4">
    <source>
        <dbReference type="EMBL" id="KAJ3226017.1"/>
    </source>
</evidence>
<dbReference type="InterPro" id="IPR000795">
    <property type="entry name" value="T_Tr_GTP-bd_dom"/>
</dbReference>
<evidence type="ECO:0000259" key="3">
    <source>
        <dbReference type="PROSITE" id="PS51722"/>
    </source>
</evidence>
<dbReference type="InterPro" id="IPR009000">
    <property type="entry name" value="Transl_B-barrel_sf"/>
</dbReference>
<dbReference type="InterPro" id="IPR035647">
    <property type="entry name" value="EFG_III/V"/>
</dbReference>
<dbReference type="InterPro" id="IPR042116">
    <property type="entry name" value="TypA/BipA_C"/>
</dbReference>
<dbReference type="PANTHER" id="PTHR42908:SF8">
    <property type="entry name" value="TR-TYPE G DOMAIN-CONTAINING PROTEIN"/>
    <property type="match status" value="1"/>
</dbReference>
<dbReference type="CDD" id="cd03710">
    <property type="entry name" value="BipA_TypA_C"/>
    <property type="match status" value="1"/>
</dbReference>
<gene>
    <name evidence="4" type="ORF">HK099_005723</name>
</gene>
<dbReference type="GO" id="GO:1990904">
    <property type="term" value="C:ribonucleoprotein complex"/>
    <property type="evidence" value="ECO:0007669"/>
    <property type="project" value="TreeGrafter"/>
</dbReference>
<dbReference type="PROSITE" id="PS51722">
    <property type="entry name" value="G_TR_2"/>
    <property type="match status" value="1"/>
</dbReference>
<accession>A0AAD5U9A4</accession>
<comment type="caution">
    <text evidence="4">The sequence shown here is derived from an EMBL/GenBank/DDBJ whole genome shotgun (WGS) entry which is preliminary data.</text>
</comment>
<dbReference type="Proteomes" id="UP001211065">
    <property type="component" value="Unassembled WGS sequence"/>
</dbReference>
<name>A0AAD5U9A4_9FUNG</name>
<evidence type="ECO:0000256" key="1">
    <source>
        <dbReference type="ARBA" id="ARBA00022741"/>
    </source>
</evidence>
<dbReference type="InterPro" id="IPR053905">
    <property type="entry name" value="EF-G-like_DII"/>
</dbReference>
<reference evidence="4" key="1">
    <citation type="submission" date="2020-05" db="EMBL/GenBank/DDBJ databases">
        <title>Phylogenomic resolution of chytrid fungi.</title>
        <authorList>
            <person name="Stajich J.E."/>
            <person name="Amses K."/>
            <person name="Simmons R."/>
            <person name="Seto K."/>
            <person name="Myers J."/>
            <person name="Bonds A."/>
            <person name="Quandt C.A."/>
            <person name="Barry K."/>
            <person name="Liu P."/>
            <person name="Grigoriev I."/>
            <person name="Longcore J.E."/>
            <person name="James T.Y."/>
        </authorList>
    </citation>
    <scope>NUCLEOTIDE SEQUENCE</scope>
    <source>
        <strain evidence="4">JEL0476</strain>
    </source>
</reference>
<dbReference type="AlphaFoldDB" id="A0AAD5U9A4"/>